<name>A0A8T0MRF5_PANVG</name>
<feature type="compositionally biased region" description="Acidic residues" evidence="1">
    <location>
        <begin position="87"/>
        <end position="102"/>
    </location>
</feature>
<reference evidence="2 3" key="1">
    <citation type="submission" date="2020-05" db="EMBL/GenBank/DDBJ databases">
        <title>WGS assembly of Panicum virgatum.</title>
        <authorList>
            <person name="Lovell J.T."/>
            <person name="Jenkins J."/>
            <person name="Shu S."/>
            <person name="Juenger T.E."/>
            <person name="Schmutz J."/>
        </authorList>
    </citation>
    <scope>NUCLEOTIDE SEQUENCE [LARGE SCALE GENOMIC DNA]</scope>
    <source>
        <strain evidence="3">cv. AP13</strain>
    </source>
</reference>
<protein>
    <submittedName>
        <fullName evidence="2">Uncharacterized protein</fullName>
    </submittedName>
</protein>
<organism evidence="2 3">
    <name type="scientific">Panicum virgatum</name>
    <name type="common">Blackwell switchgrass</name>
    <dbReference type="NCBI Taxonomy" id="38727"/>
    <lineage>
        <taxon>Eukaryota</taxon>
        <taxon>Viridiplantae</taxon>
        <taxon>Streptophyta</taxon>
        <taxon>Embryophyta</taxon>
        <taxon>Tracheophyta</taxon>
        <taxon>Spermatophyta</taxon>
        <taxon>Magnoliopsida</taxon>
        <taxon>Liliopsida</taxon>
        <taxon>Poales</taxon>
        <taxon>Poaceae</taxon>
        <taxon>PACMAD clade</taxon>
        <taxon>Panicoideae</taxon>
        <taxon>Panicodae</taxon>
        <taxon>Paniceae</taxon>
        <taxon>Panicinae</taxon>
        <taxon>Panicum</taxon>
        <taxon>Panicum sect. Hiantes</taxon>
    </lineage>
</organism>
<gene>
    <name evidence="2" type="ORF">PVAP13_9NG262673</name>
</gene>
<evidence type="ECO:0000313" key="3">
    <source>
        <dbReference type="Proteomes" id="UP000823388"/>
    </source>
</evidence>
<evidence type="ECO:0000256" key="1">
    <source>
        <dbReference type="SAM" id="MobiDB-lite"/>
    </source>
</evidence>
<dbReference type="Proteomes" id="UP000823388">
    <property type="component" value="Chromosome 9N"/>
</dbReference>
<dbReference type="AlphaFoldDB" id="A0A8T0MRF5"/>
<evidence type="ECO:0000313" key="2">
    <source>
        <dbReference type="EMBL" id="KAG2537336.1"/>
    </source>
</evidence>
<dbReference type="EMBL" id="CM029054">
    <property type="protein sequence ID" value="KAG2537336.1"/>
    <property type="molecule type" value="Genomic_DNA"/>
</dbReference>
<sequence>MEILGDQLGGLDGAFRRAIEDSSRALATEAVQFALPSLWSRVPDLPVEEVLEGVIQGYEDEARARTLAVVREVLNTFAPATAGDPPAGDEADPEAQPEDPAEGVDAVGPSLVFFFCFCWYSMPVCACNELPSCRGTFFCDEQPGRLILIFVVVDISSSCRWESFARRASLAALEHPGVFSGEVCARM</sequence>
<feature type="region of interest" description="Disordered" evidence="1">
    <location>
        <begin position="79"/>
        <end position="103"/>
    </location>
</feature>
<comment type="caution">
    <text evidence="2">The sequence shown here is derived from an EMBL/GenBank/DDBJ whole genome shotgun (WGS) entry which is preliminary data.</text>
</comment>
<keyword evidence="3" id="KW-1185">Reference proteome</keyword>
<proteinExistence type="predicted"/>
<accession>A0A8T0MRF5</accession>